<sequence>MISLPWLSLSHILSLSLIPTIICAHIFLLQRLSNQVLRSSIQLKKKMKMRTHWGSIGFSPKVVAWVESLQVPSESKILIFFFFWLLGRERLLAFFQDMLADPSSTQSLSHLVCFILLKERCSPTLILFQRATLSQPQQPCQERKDERLEHELP</sequence>
<dbReference type="Ensembl" id="ENSUAMT00000023629.1">
    <property type="protein sequence ID" value="ENSUAMP00000021152.1"/>
    <property type="gene ID" value="ENSUAMG00000016631.1"/>
</dbReference>
<keyword evidence="1" id="KW-0472">Membrane</keyword>
<proteinExistence type="predicted"/>
<accession>A0A452RPG8</accession>
<evidence type="ECO:0000313" key="2">
    <source>
        <dbReference type="Ensembl" id="ENSUAMP00000021152.1"/>
    </source>
</evidence>
<name>A0A452RPG8_URSAM</name>
<reference evidence="2" key="2">
    <citation type="submission" date="2025-08" db="UniProtKB">
        <authorList>
            <consortium name="Ensembl"/>
        </authorList>
    </citation>
    <scope>IDENTIFICATION</scope>
</reference>
<dbReference type="AlphaFoldDB" id="A0A452RPG8"/>
<dbReference type="OMA" id="FTISRYV"/>
<reference evidence="2" key="3">
    <citation type="submission" date="2025-09" db="UniProtKB">
        <authorList>
            <consortium name="Ensembl"/>
        </authorList>
    </citation>
    <scope>IDENTIFICATION</scope>
</reference>
<reference evidence="3" key="1">
    <citation type="submission" date="2016-06" db="EMBL/GenBank/DDBJ databases">
        <title>De novo assembly and RNA-Seq shows season-dependent expression and editing in black bear kidneys.</title>
        <authorList>
            <person name="Korstanje R."/>
            <person name="Srivastava A."/>
            <person name="Sarsani V.K."/>
            <person name="Sheehan S.M."/>
            <person name="Seger R.L."/>
            <person name="Barter M.E."/>
            <person name="Lindqvist C."/>
            <person name="Brody L.C."/>
            <person name="Mullikin J.C."/>
        </authorList>
    </citation>
    <scope>NUCLEOTIDE SEQUENCE [LARGE SCALE GENOMIC DNA]</scope>
</reference>
<keyword evidence="1" id="KW-0812">Transmembrane</keyword>
<protein>
    <submittedName>
        <fullName evidence="2">Uncharacterized protein</fullName>
    </submittedName>
</protein>
<feature type="transmembrane region" description="Helical" evidence="1">
    <location>
        <begin position="6"/>
        <end position="29"/>
    </location>
</feature>
<dbReference type="GeneTree" id="ENSGT00910000148124"/>
<organism evidence="2 3">
    <name type="scientific">Ursus americanus</name>
    <name type="common">American black bear</name>
    <name type="synonym">Euarctos americanus</name>
    <dbReference type="NCBI Taxonomy" id="9643"/>
    <lineage>
        <taxon>Eukaryota</taxon>
        <taxon>Metazoa</taxon>
        <taxon>Chordata</taxon>
        <taxon>Craniata</taxon>
        <taxon>Vertebrata</taxon>
        <taxon>Euteleostomi</taxon>
        <taxon>Mammalia</taxon>
        <taxon>Eutheria</taxon>
        <taxon>Laurasiatheria</taxon>
        <taxon>Carnivora</taxon>
        <taxon>Caniformia</taxon>
        <taxon>Ursidae</taxon>
        <taxon>Ursus</taxon>
    </lineage>
</organism>
<dbReference type="Proteomes" id="UP000291022">
    <property type="component" value="Unassembled WGS sequence"/>
</dbReference>
<keyword evidence="1" id="KW-1133">Transmembrane helix</keyword>
<evidence type="ECO:0000256" key="1">
    <source>
        <dbReference type="SAM" id="Phobius"/>
    </source>
</evidence>
<keyword evidence="3" id="KW-1185">Reference proteome</keyword>
<evidence type="ECO:0000313" key="3">
    <source>
        <dbReference type="Proteomes" id="UP000291022"/>
    </source>
</evidence>